<dbReference type="AlphaFoldDB" id="A0A8J2XX20"/>
<dbReference type="EMBL" id="BMCG01000002">
    <property type="protein sequence ID" value="GGC04082.1"/>
    <property type="molecule type" value="Genomic_DNA"/>
</dbReference>
<sequence length="181" mass="19691">MTTTTSLAPRLQDVLSSLSEHGRLHLNEVETDLVQTNLLLQEAITKLGASFMAIHSAIQAQQQIVERVLASAQGMEEASRSLRDNAAEIGVHVNDAVTGLQFQDMTDQLISRTLQRVVGFRDVLEILGTDGDTAAVPADADLSAFLDRIKVLLEKESVGLDQVLRKAVGQTHMESGDIELF</sequence>
<evidence type="ECO:0000313" key="1">
    <source>
        <dbReference type="EMBL" id="GGC04082.1"/>
    </source>
</evidence>
<name>A0A8J2XX20_9BURK</name>
<reference evidence="1" key="2">
    <citation type="submission" date="2020-09" db="EMBL/GenBank/DDBJ databases">
        <authorList>
            <person name="Sun Q."/>
            <person name="Sedlacek I."/>
        </authorList>
    </citation>
    <scope>NUCLEOTIDE SEQUENCE</scope>
    <source>
        <strain evidence="1">CCM 7086</strain>
    </source>
</reference>
<dbReference type="Proteomes" id="UP000620266">
    <property type="component" value="Unassembled WGS sequence"/>
</dbReference>
<evidence type="ECO:0000313" key="2">
    <source>
        <dbReference type="Proteomes" id="UP000620266"/>
    </source>
</evidence>
<keyword evidence="2" id="KW-1185">Reference proteome</keyword>
<organism evidence="1 2">
    <name type="scientific">Oxalicibacterium flavum</name>
    <dbReference type="NCBI Taxonomy" id="179467"/>
    <lineage>
        <taxon>Bacteria</taxon>
        <taxon>Pseudomonadati</taxon>
        <taxon>Pseudomonadota</taxon>
        <taxon>Betaproteobacteria</taxon>
        <taxon>Burkholderiales</taxon>
        <taxon>Oxalobacteraceae</taxon>
        <taxon>Oxalicibacterium</taxon>
    </lineage>
</organism>
<gene>
    <name evidence="1" type="ORF">GCM10007205_11580</name>
</gene>
<protein>
    <recommendedName>
        <fullName evidence="3">Chemotaxis protein</fullName>
    </recommendedName>
</protein>
<comment type="caution">
    <text evidence="1">The sequence shown here is derived from an EMBL/GenBank/DDBJ whole genome shotgun (WGS) entry which is preliminary data.</text>
</comment>
<dbReference type="SUPFAM" id="SSF75708">
    <property type="entry name" value="Chemotaxis phosphatase CheZ"/>
    <property type="match status" value="1"/>
</dbReference>
<reference evidence="1" key="1">
    <citation type="journal article" date="2014" name="Int. J. Syst. Evol. Microbiol.">
        <title>Complete genome sequence of Corynebacterium casei LMG S-19264T (=DSM 44701T), isolated from a smear-ripened cheese.</title>
        <authorList>
            <consortium name="US DOE Joint Genome Institute (JGI-PGF)"/>
            <person name="Walter F."/>
            <person name="Albersmeier A."/>
            <person name="Kalinowski J."/>
            <person name="Ruckert C."/>
        </authorList>
    </citation>
    <scope>NUCLEOTIDE SEQUENCE</scope>
    <source>
        <strain evidence="1">CCM 7086</strain>
    </source>
</reference>
<evidence type="ECO:0008006" key="3">
    <source>
        <dbReference type="Google" id="ProtNLM"/>
    </source>
</evidence>
<dbReference type="RefSeq" id="WP_188395237.1">
    <property type="nucleotide sequence ID" value="NZ_BMCG01000002.1"/>
</dbReference>
<accession>A0A8J2XX20</accession>
<proteinExistence type="predicted"/>